<gene>
    <name evidence="1" type="ORF">ASAP_1957</name>
</gene>
<dbReference type="AlphaFoldDB" id="A0A060QL44"/>
<sequence length="43" mass="4633">MSCDSGKFGRGSACPLKMLLHMKRSVMDETHAGLQGRAGHFSP</sequence>
<protein>
    <submittedName>
        <fullName evidence="1">Uncharacterized protein</fullName>
    </submittedName>
</protein>
<proteinExistence type="predicted"/>
<name>A0A060QL44_9PROT</name>
<accession>A0A060QL44</accession>
<dbReference type="Proteomes" id="UP000027583">
    <property type="component" value="Unassembled WGS sequence"/>
</dbReference>
<reference evidence="1 2" key="2">
    <citation type="journal article" date="2014" name="PLoS ONE">
        <title>Evolution of mitochondria reconstructed from the energy metabolism of living bacteria.</title>
        <authorList>
            <person name="Degli Esposti M."/>
            <person name="Chouaia B."/>
            <person name="Comandatore F."/>
            <person name="Crotti E."/>
            <person name="Sassera D."/>
            <person name="Lievens P.M."/>
            <person name="Daffonchio D."/>
            <person name="Bandi C."/>
        </authorList>
    </citation>
    <scope>NUCLEOTIDE SEQUENCE [LARGE SCALE GENOMIC DNA]</scope>
    <source>
        <strain evidence="1 2">SF2.1</strain>
    </source>
</reference>
<organism evidence="1 2">
    <name type="scientific">Asaia bogorensis</name>
    <dbReference type="NCBI Taxonomy" id="91915"/>
    <lineage>
        <taxon>Bacteria</taxon>
        <taxon>Pseudomonadati</taxon>
        <taxon>Pseudomonadota</taxon>
        <taxon>Alphaproteobacteria</taxon>
        <taxon>Acetobacterales</taxon>
        <taxon>Acetobacteraceae</taxon>
        <taxon>Asaia</taxon>
    </lineage>
</organism>
<reference evidence="1 2" key="1">
    <citation type="journal article" date="2014" name="Genome Biol. Evol.">
        <title>Acetic acid bacteria genomes reveal functional traits for adaptation to life in insect guts.</title>
        <authorList>
            <person name="Chouaia B."/>
            <person name="Gaiarsa S."/>
            <person name="Crotti E."/>
            <person name="Comandatore F."/>
            <person name="Degli Esposti M."/>
            <person name="Ricci I."/>
            <person name="Alma A."/>
            <person name="Favia G."/>
            <person name="Bandi C."/>
            <person name="Daffonchio D."/>
        </authorList>
    </citation>
    <scope>NUCLEOTIDE SEQUENCE [LARGE SCALE GENOMIC DNA]</scope>
    <source>
        <strain evidence="1 2">SF2.1</strain>
    </source>
</reference>
<evidence type="ECO:0000313" key="2">
    <source>
        <dbReference type="Proteomes" id="UP000027583"/>
    </source>
</evidence>
<comment type="caution">
    <text evidence="1">The sequence shown here is derived from an EMBL/GenBank/DDBJ whole genome shotgun (WGS) entry which is preliminary data.</text>
</comment>
<dbReference type="EMBL" id="CBLX010000013">
    <property type="protein sequence ID" value="CDG40002.1"/>
    <property type="molecule type" value="Genomic_DNA"/>
</dbReference>
<evidence type="ECO:0000313" key="1">
    <source>
        <dbReference type="EMBL" id="CDG40002.1"/>
    </source>
</evidence>